<proteinExistence type="inferred from homology"/>
<dbReference type="PANTHER" id="PTHR24365:SF541">
    <property type="entry name" value="PROTEIN TOLL-RELATED"/>
    <property type="match status" value="1"/>
</dbReference>
<evidence type="ECO:0000256" key="10">
    <source>
        <dbReference type="SAM" id="Phobius"/>
    </source>
</evidence>
<keyword evidence="13" id="KW-1185">Reference proteome</keyword>
<keyword evidence="4 10" id="KW-0812">Transmembrane</keyword>
<dbReference type="InterPro" id="IPR003298">
    <property type="entry name" value="Apmem_Ag1"/>
</dbReference>
<dbReference type="Pfam" id="PF02430">
    <property type="entry name" value="AMA-1"/>
    <property type="match status" value="1"/>
</dbReference>
<dbReference type="PANTHER" id="PTHR24365">
    <property type="entry name" value="TOLL-LIKE RECEPTOR"/>
    <property type="match status" value="1"/>
</dbReference>
<evidence type="ECO:0000313" key="13">
    <source>
        <dbReference type="Proteomes" id="UP001153712"/>
    </source>
</evidence>
<gene>
    <name evidence="12" type="ORF">PHYEVI_LOCUS1762</name>
</gene>
<feature type="chain" id="PRO_5040124383" evidence="11">
    <location>
        <begin position="34"/>
        <end position="355"/>
    </location>
</feature>
<evidence type="ECO:0000256" key="8">
    <source>
        <dbReference type="ARBA" id="ARBA00023136"/>
    </source>
</evidence>
<evidence type="ECO:0000256" key="3">
    <source>
        <dbReference type="ARBA" id="ARBA00022614"/>
    </source>
</evidence>
<keyword evidence="9" id="KW-0325">Glycoprotein</keyword>
<dbReference type="Gene3D" id="3.80.10.10">
    <property type="entry name" value="Ribonuclease Inhibitor"/>
    <property type="match status" value="1"/>
</dbReference>
<reference evidence="12" key="1">
    <citation type="submission" date="2022-01" db="EMBL/GenBank/DDBJ databases">
        <authorList>
            <person name="King R."/>
        </authorList>
    </citation>
    <scope>NUCLEOTIDE SEQUENCE</scope>
</reference>
<keyword evidence="7 10" id="KW-1133">Transmembrane helix</keyword>
<evidence type="ECO:0000256" key="7">
    <source>
        <dbReference type="ARBA" id="ARBA00022989"/>
    </source>
</evidence>
<accession>A0A9N9TFK1</accession>
<evidence type="ECO:0000256" key="5">
    <source>
        <dbReference type="ARBA" id="ARBA00022729"/>
    </source>
</evidence>
<evidence type="ECO:0000256" key="4">
    <source>
        <dbReference type="ARBA" id="ARBA00022692"/>
    </source>
</evidence>
<dbReference type="AlphaFoldDB" id="A0A9N9TFK1"/>
<organism evidence="12 13">
    <name type="scientific">Phyllotreta striolata</name>
    <name type="common">Striped flea beetle</name>
    <name type="synonym">Crioceris striolata</name>
    <dbReference type="NCBI Taxonomy" id="444603"/>
    <lineage>
        <taxon>Eukaryota</taxon>
        <taxon>Metazoa</taxon>
        <taxon>Ecdysozoa</taxon>
        <taxon>Arthropoda</taxon>
        <taxon>Hexapoda</taxon>
        <taxon>Insecta</taxon>
        <taxon>Pterygota</taxon>
        <taxon>Neoptera</taxon>
        <taxon>Endopterygota</taxon>
        <taxon>Coleoptera</taxon>
        <taxon>Polyphaga</taxon>
        <taxon>Cucujiformia</taxon>
        <taxon>Chrysomeloidea</taxon>
        <taxon>Chrysomelidae</taxon>
        <taxon>Galerucinae</taxon>
        <taxon>Alticini</taxon>
        <taxon>Phyllotreta</taxon>
    </lineage>
</organism>
<dbReference type="GO" id="GO:0038023">
    <property type="term" value="F:signaling receptor activity"/>
    <property type="evidence" value="ECO:0007669"/>
    <property type="project" value="TreeGrafter"/>
</dbReference>
<name>A0A9N9TFK1_PHYSR</name>
<dbReference type="OrthoDB" id="694479at2759"/>
<evidence type="ECO:0000256" key="6">
    <source>
        <dbReference type="ARBA" id="ARBA00022737"/>
    </source>
</evidence>
<dbReference type="GO" id="GO:0007165">
    <property type="term" value="P:signal transduction"/>
    <property type="evidence" value="ECO:0007669"/>
    <property type="project" value="TreeGrafter"/>
</dbReference>
<keyword evidence="5 11" id="KW-0732">Signal</keyword>
<evidence type="ECO:0000256" key="9">
    <source>
        <dbReference type="ARBA" id="ARBA00023180"/>
    </source>
</evidence>
<dbReference type="InterPro" id="IPR003591">
    <property type="entry name" value="Leu-rich_rpt_typical-subtyp"/>
</dbReference>
<keyword evidence="3" id="KW-0433">Leucine-rich repeat</keyword>
<evidence type="ECO:0000256" key="11">
    <source>
        <dbReference type="SAM" id="SignalP"/>
    </source>
</evidence>
<dbReference type="GO" id="GO:0005886">
    <property type="term" value="C:plasma membrane"/>
    <property type="evidence" value="ECO:0007669"/>
    <property type="project" value="TreeGrafter"/>
</dbReference>
<comment type="similarity">
    <text evidence="2">Belongs to the apicomplexan parasites AMA1 family.</text>
</comment>
<dbReference type="EMBL" id="OU900103">
    <property type="protein sequence ID" value="CAG9855311.1"/>
    <property type="molecule type" value="Genomic_DNA"/>
</dbReference>
<dbReference type="Pfam" id="PF13855">
    <property type="entry name" value="LRR_8"/>
    <property type="match status" value="1"/>
</dbReference>
<keyword evidence="6" id="KW-0677">Repeat</keyword>
<dbReference type="InterPro" id="IPR032675">
    <property type="entry name" value="LRR_dom_sf"/>
</dbReference>
<feature type="transmembrane region" description="Helical" evidence="10">
    <location>
        <begin position="295"/>
        <end position="315"/>
    </location>
</feature>
<feature type="signal peptide" evidence="11">
    <location>
        <begin position="1"/>
        <end position="33"/>
    </location>
</feature>
<keyword evidence="8 10" id="KW-0472">Membrane</keyword>
<comment type="subcellular location">
    <subcellularLocation>
        <location evidence="1">Membrane</location>
        <topology evidence="1">Single-pass membrane protein</topology>
    </subcellularLocation>
</comment>
<dbReference type="Proteomes" id="UP001153712">
    <property type="component" value="Chromosome 10"/>
</dbReference>
<evidence type="ECO:0000313" key="12">
    <source>
        <dbReference type="EMBL" id="CAG9855311.1"/>
    </source>
</evidence>
<dbReference type="SUPFAM" id="SSF52058">
    <property type="entry name" value="L domain-like"/>
    <property type="match status" value="1"/>
</dbReference>
<sequence length="355" mass="41033">MFLKTLIFPLTNPDMKILLLLLNVPLFCYVVGGSDCRKEPQCSITRVHKMKSGNCYDRKFRSFPKCLATDVEVIDLTFNRIRKVSKTDMSKFSYLKFLYLADNLITNLEEDVFEDLSGLTTLDLSLNALQKVPVSVFKLPALTSLYLGQNLNINIADALDMARPLKSPLTKIDISRTTDEENYSVFPDFGILPYLVVLNITENYYYTLTPSLFMGFCNLKTLDSANVTTEFEDPCDCWRLNTWLKNRKVKFTLFKCTVIESRCLDNDLTNEDLLIHEKCSEMYKSNELKHTINTILIGVGSTLAVMVFILLIVFYRRRRRIKRNGQLRKNQTERTQNDALKHLNNQQICIPNEYS</sequence>
<evidence type="ECO:0000256" key="1">
    <source>
        <dbReference type="ARBA" id="ARBA00004167"/>
    </source>
</evidence>
<dbReference type="SMART" id="SM00369">
    <property type="entry name" value="LRR_TYP"/>
    <property type="match status" value="2"/>
</dbReference>
<protein>
    <submittedName>
        <fullName evidence="12">Uncharacterized protein</fullName>
    </submittedName>
</protein>
<evidence type="ECO:0000256" key="2">
    <source>
        <dbReference type="ARBA" id="ARBA00007098"/>
    </source>
</evidence>
<dbReference type="InterPro" id="IPR001611">
    <property type="entry name" value="Leu-rich_rpt"/>
</dbReference>